<accession>K2H312</accession>
<dbReference type="EMBL" id="AMFJ01000023">
    <property type="protein sequence ID" value="EKE30225.1"/>
    <property type="molecule type" value="Genomic_DNA"/>
</dbReference>
<dbReference type="AlphaFoldDB" id="K2H312"/>
<protein>
    <submittedName>
        <fullName evidence="1">Uncharacterized protein</fullName>
    </submittedName>
</protein>
<name>K2H312_9BACT</name>
<organism evidence="1">
    <name type="scientific">uncultured bacterium</name>
    <name type="common">gcode 4</name>
    <dbReference type="NCBI Taxonomy" id="1234023"/>
    <lineage>
        <taxon>Bacteria</taxon>
        <taxon>environmental samples</taxon>
    </lineage>
</organism>
<reference evidence="1" key="1">
    <citation type="journal article" date="2012" name="Science">
        <title>Fermentation, hydrogen, and sulfur metabolism in multiple uncultivated bacterial phyla.</title>
        <authorList>
            <person name="Wrighton K.C."/>
            <person name="Thomas B.C."/>
            <person name="Sharon I."/>
            <person name="Miller C.S."/>
            <person name="Castelle C.J."/>
            <person name="VerBerkmoes N.C."/>
            <person name="Wilkins M.J."/>
            <person name="Hettich R.L."/>
            <person name="Lipton M.S."/>
            <person name="Williams K.H."/>
            <person name="Long P.E."/>
            <person name="Banfield J.F."/>
        </authorList>
    </citation>
    <scope>NUCLEOTIDE SEQUENCE [LARGE SCALE GENOMIC DNA]</scope>
</reference>
<sequence length="136" mass="15594">MCLRFTRVPKGVGLQNLKAYFSLCVSFSALLAVILEMGEMKGEDIVARKLGLNAYRLREKTQGAGELACKNLAKMLFKVRPKMKEFADVLTFEEATEAQDFTTDDLVKRRNPFIYFENNLYFNIGDLEKKKNIKIL</sequence>
<proteinExistence type="predicted"/>
<comment type="caution">
    <text evidence="1">The sequence shown here is derived from an EMBL/GenBank/DDBJ whole genome shotgun (WGS) entry which is preliminary data.</text>
</comment>
<evidence type="ECO:0000313" key="1">
    <source>
        <dbReference type="EMBL" id="EKE30225.1"/>
    </source>
</evidence>
<gene>
    <name evidence="1" type="ORF">ACD_2C00023G0001</name>
</gene>